<evidence type="ECO:0000313" key="1">
    <source>
        <dbReference type="EMBL" id="EGB15584.1"/>
    </source>
</evidence>
<evidence type="ECO:0000313" key="2">
    <source>
        <dbReference type="Proteomes" id="UP000007845"/>
    </source>
</evidence>
<dbReference type="Proteomes" id="UP000007845">
    <property type="component" value="Chromosome"/>
</dbReference>
<protein>
    <submittedName>
        <fullName evidence="1">Uncharacterized protein</fullName>
    </submittedName>
</protein>
<dbReference type="RefSeq" id="WP_014323010.1">
    <property type="nucleotide sequence ID" value="NC_016803.1"/>
</dbReference>
<dbReference type="OrthoDB" id="1835489at2"/>
<accession>F0JC11</accession>
<dbReference type="EMBL" id="CP003220">
    <property type="protein sequence ID" value="EGB15584.1"/>
    <property type="molecule type" value="Genomic_DNA"/>
</dbReference>
<proteinExistence type="predicted"/>
<sequence precursor="true">MTRRFFITFALVVLVYGGFAAFNFSLVHLAGETRPYADIARAQQEHPDILYGPLFNNGHAAYKYALMEARPHEVVVAGSSRALQFRQAFFAAPMVNCGRIMSSVRTALNFFEYMEKQPPKTILVTVDFWWFREPLNEVTGEHVFTLPDGTERSLDMFYMPAWYVTRGKIGVAGVLDNAPLFHARSGLIGLRAISQGEGFEADGAHHGPRGTQRTHEDMVANVKTRIGKTEFRYSDRLQTGALDAFFGKVAELERLGHTVVVVFPPISPAFEDELATNKGYGYVAKTLEDAVRRGAVDMQDPARLGLAPAEFLDSLHPTTRGDARLLLELARLHPELRRVLDLGAVERFLASGRERP</sequence>
<dbReference type="STRING" id="641491.DND132_2381"/>
<reference evidence="1 2" key="1">
    <citation type="journal article" date="2011" name="J. Bacteriol.">
        <title>Genome sequence of the mercury-methylating strain Desulfovibrio desulfuricans ND132.</title>
        <authorList>
            <person name="Brown S.D."/>
            <person name="Gilmour C.C."/>
            <person name="Kucken A.M."/>
            <person name="Wall J.D."/>
            <person name="Elias D.A."/>
            <person name="Brandt C.C."/>
            <person name="Podar M."/>
            <person name="Chertkov O."/>
            <person name="Held B."/>
            <person name="Bruce D.C."/>
            <person name="Detter J.C."/>
            <person name="Tapia R."/>
            <person name="Han C.S."/>
            <person name="Goodwin L.A."/>
            <person name="Cheng J.F."/>
            <person name="Pitluck S."/>
            <person name="Woyke T."/>
            <person name="Mikhailova N."/>
            <person name="Ivanova N.N."/>
            <person name="Han J."/>
            <person name="Lucas S."/>
            <person name="Lapidus A.L."/>
            <person name="Land M.L."/>
            <person name="Hauser L.J."/>
            <person name="Palumbo A.V."/>
        </authorList>
    </citation>
    <scope>NUCLEOTIDE SEQUENCE [LARGE SCALE GENOMIC DNA]</scope>
    <source>
        <strain evidence="1 2">ND132</strain>
    </source>
</reference>
<dbReference type="AlphaFoldDB" id="F0JC11"/>
<gene>
    <name evidence="1" type="ORF">DND132_2381</name>
</gene>
<keyword evidence="2" id="KW-1185">Reference proteome</keyword>
<dbReference type="HOGENOM" id="CLU_777842_0_0_7"/>
<dbReference type="KEGG" id="ddn:DND132_2381"/>
<name>F0JC11_9BACT</name>
<organism evidence="1 2">
    <name type="scientific">Pseudodesulfovibrio mercurii</name>
    <dbReference type="NCBI Taxonomy" id="641491"/>
    <lineage>
        <taxon>Bacteria</taxon>
        <taxon>Pseudomonadati</taxon>
        <taxon>Thermodesulfobacteriota</taxon>
        <taxon>Desulfovibrionia</taxon>
        <taxon>Desulfovibrionales</taxon>
        <taxon>Desulfovibrionaceae</taxon>
    </lineage>
</organism>